<gene>
    <name evidence="8 10" type="primary">corA</name>
    <name evidence="10" type="ORF">COV49_03440</name>
</gene>
<dbReference type="FunFam" id="1.20.58.340:FF:000012">
    <property type="entry name" value="Magnesium transport protein CorA"/>
    <property type="match status" value="1"/>
</dbReference>
<feature type="transmembrane region" description="Helical" evidence="8">
    <location>
        <begin position="336"/>
        <end position="356"/>
    </location>
</feature>
<feature type="region of interest" description="Disordered" evidence="9">
    <location>
        <begin position="1"/>
        <end position="21"/>
    </location>
</feature>
<dbReference type="GO" id="GO:0015095">
    <property type="term" value="F:magnesium ion transmembrane transporter activity"/>
    <property type="evidence" value="ECO:0007669"/>
    <property type="project" value="UniProtKB-UniRule"/>
</dbReference>
<comment type="function">
    <text evidence="8">Mediates influx of magnesium ions.</text>
</comment>
<accession>A0A2M6K8S1</accession>
<dbReference type="PANTHER" id="PTHR46494">
    <property type="entry name" value="CORA FAMILY METAL ION TRANSPORTER (EUROFUNG)"/>
    <property type="match status" value="1"/>
</dbReference>
<dbReference type="GO" id="GO:0000287">
    <property type="term" value="F:magnesium ion binding"/>
    <property type="evidence" value="ECO:0007669"/>
    <property type="project" value="TreeGrafter"/>
</dbReference>
<name>A0A2M6K8S1_9BACT</name>
<evidence type="ECO:0000256" key="2">
    <source>
        <dbReference type="ARBA" id="ARBA00009765"/>
    </source>
</evidence>
<evidence type="ECO:0000256" key="1">
    <source>
        <dbReference type="ARBA" id="ARBA00004651"/>
    </source>
</evidence>
<dbReference type="GO" id="GO:0050897">
    <property type="term" value="F:cobalt ion binding"/>
    <property type="evidence" value="ECO:0007669"/>
    <property type="project" value="TreeGrafter"/>
</dbReference>
<feature type="transmembrane region" description="Helical" evidence="8">
    <location>
        <begin position="304"/>
        <end position="324"/>
    </location>
</feature>
<organism evidence="10 11">
    <name type="scientific">Candidatus Falkowbacteria bacterium CG11_big_fil_rev_8_21_14_0_20_39_10</name>
    <dbReference type="NCBI Taxonomy" id="1974570"/>
    <lineage>
        <taxon>Bacteria</taxon>
        <taxon>Candidatus Falkowiibacteriota</taxon>
    </lineage>
</organism>
<evidence type="ECO:0000256" key="4">
    <source>
        <dbReference type="ARBA" id="ARBA00022475"/>
    </source>
</evidence>
<dbReference type="SUPFAM" id="SSF143865">
    <property type="entry name" value="CorA soluble domain-like"/>
    <property type="match status" value="1"/>
</dbReference>
<dbReference type="Pfam" id="PF01544">
    <property type="entry name" value="CorA"/>
    <property type="match status" value="1"/>
</dbReference>
<evidence type="ECO:0000256" key="9">
    <source>
        <dbReference type="SAM" id="MobiDB-lite"/>
    </source>
</evidence>
<dbReference type="InterPro" id="IPR045861">
    <property type="entry name" value="CorA_cytoplasmic_dom"/>
</dbReference>
<dbReference type="Proteomes" id="UP000230869">
    <property type="component" value="Unassembled WGS sequence"/>
</dbReference>
<dbReference type="InterPro" id="IPR004488">
    <property type="entry name" value="Mg/Co-transport_prot_CorA"/>
</dbReference>
<comment type="subcellular location">
    <subcellularLocation>
        <location evidence="1">Cell membrane</location>
        <topology evidence="1">Multi-pass membrane protein</topology>
    </subcellularLocation>
    <subcellularLocation>
        <location evidence="8">Membrane</location>
        <topology evidence="8">Multi-pass membrane protein</topology>
    </subcellularLocation>
</comment>
<dbReference type="Gene3D" id="3.30.460.20">
    <property type="entry name" value="CorA soluble domain-like"/>
    <property type="match status" value="1"/>
</dbReference>
<comment type="caution">
    <text evidence="10">The sequence shown here is derived from an EMBL/GenBank/DDBJ whole genome shotgun (WGS) entry which is preliminary data.</text>
</comment>
<keyword evidence="3 8" id="KW-0813">Transport</keyword>
<feature type="compositionally biased region" description="Polar residues" evidence="9">
    <location>
        <begin position="1"/>
        <end position="12"/>
    </location>
</feature>
<keyword evidence="7 8" id="KW-0472">Membrane</keyword>
<dbReference type="CDD" id="cd12828">
    <property type="entry name" value="TmCorA-like_1"/>
    <property type="match status" value="1"/>
</dbReference>
<keyword evidence="6 8" id="KW-1133">Transmembrane helix</keyword>
<keyword evidence="8" id="KW-0406">Ion transport</keyword>
<dbReference type="InterPro" id="IPR002523">
    <property type="entry name" value="MgTranspt_CorA/ZnTranspt_ZntB"/>
</dbReference>
<evidence type="ECO:0000256" key="6">
    <source>
        <dbReference type="ARBA" id="ARBA00022989"/>
    </source>
</evidence>
<evidence type="ECO:0000256" key="7">
    <source>
        <dbReference type="ARBA" id="ARBA00023136"/>
    </source>
</evidence>
<dbReference type="GO" id="GO:0015087">
    <property type="term" value="F:cobalt ion transmembrane transporter activity"/>
    <property type="evidence" value="ECO:0007669"/>
    <property type="project" value="UniProtKB-UniRule"/>
</dbReference>
<evidence type="ECO:0000313" key="11">
    <source>
        <dbReference type="Proteomes" id="UP000230869"/>
    </source>
</evidence>
<dbReference type="SUPFAM" id="SSF144083">
    <property type="entry name" value="Magnesium transport protein CorA, transmembrane region"/>
    <property type="match status" value="1"/>
</dbReference>
<protein>
    <recommendedName>
        <fullName evidence="8">Magnesium transport protein CorA</fullName>
    </recommendedName>
</protein>
<dbReference type="InterPro" id="IPR045863">
    <property type="entry name" value="CorA_TM1_TM2"/>
</dbReference>
<dbReference type="GO" id="GO:0005886">
    <property type="term" value="C:plasma membrane"/>
    <property type="evidence" value="ECO:0007669"/>
    <property type="project" value="UniProtKB-SubCell"/>
</dbReference>
<reference evidence="10 11" key="1">
    <citation type="submission" date="2017-09" db="EMBL/GenBank/DDBJ databases">
        <title>Depth-based differentiation of microbial function through sediment-hosted aquifers and enrichment of novel symbionts in the deep terrestrial subsurface.</title>
        <authorList>
            <person name="Probst A.J."/>
            <person name="Ladd B."/>
            <person name="Jarett J.K."/>
            <person name="Geller-Mcgrath D.E."/>
            <person name="Sieber C.M."/>
            <person name="Emerson J.B."/>
            <person name="Anantharaman K."/>
            <person name="Thomas B.C."/>
            <person name="Malmstrom R."/>
            <person name="Stieglmeier M."/>
            <person name="Klingl A."/>
            <person name="Woyke T."/>
            <person name="Ryan C.M."/>
            <person name="Banfield J.F."/>
        </authorList>
    </citation>
    <scope>NUCLEOTIDE SEQUENCE [LARGE SCALE GENOMIC DNA]</scope>
    <source>
        <strain evidence="10">CG11_big_fil_rev_8_21_14_0_20_39_10</strain>
    </source>
</reference>
<sequence>MKKSFLKNSGISKSLPRTGKRVSSPGIIKYIGKKRGTPVKLHILDYNETDLTEKNLKSVAESLPFKESPTVTWLNITGVHDENIIHEVGENFKIHPLVLEDIANTTQRPKMEEHDGYLFVVIKMAYLDKKNEVALEQLGLLVGKNYIISLQEKEGDVLDGLRERIRNNKGKIRKLGSDYLLYGIMDAVADHYFSVLERIGEEIEDLESELMRSANQKLLTKIYHLKQELVFLRKSIWPMREVVSALQRAEHELISEGISVYFRDVYDHTIQVVETVETFRDMASGMLDLYLSTVSNKMNEVMKVLTIFAAIFIPLTFIAGVYGMNFEFMPELKWRLAYPIWWVMVITLGIGMIIYFKKKKWL</sequence>
<dbReference type="EMBL" id="PCWW01000061">
    <property type="protein sequence ID" value="PIR13043.1"/>
    <property type="molecule type" value="Genomic_DNA"/>
</dbReference>
<evidence type="ECO:0000256" key="5">
    <source>
        <dbReference type="ARBA" id="ARBA00022692"/>
    </source>
</evidence>
<keyword evidence="4 8" id="KW-1003">Cell membrane</keyword>
<dbReference type="NCBIfam" id="TIGR00383">
    <property type="entry name" value="corA"/>
    <property type="match status" value="1"/>
</dbReference>
<keyword evidence="8" id="KW-0460">Magnesium</keyword>
<keyword evidence="5 8" id="KW-0812">Transmembrane</keyword>
<proteinExistence type="inferred from homology"/>
<evidence type="ECO:0000313" key="10">
    <source>
        <dbReference type="EMBL" id="PIR13043.1"/>
    </source>
</evidence>
<dbReference type="AlphaFoldDB" id="A0A2M6K8S1"/>
<evidence type="ECO:0000256" key="3">
    <source>
        <dbReference type="ARBA" id="ARBA00022448"/>
    </source>
</evidence>
<dbReference type="PANTHER" id="PTHR46494:SF1">
    <property type="entry name" value="CORA FAMILY METAL ION TRANSPORTER (EUROFUNG)"/>
    <property type="match status" value="1"/>
</dbReference>
<evidence type="ECO:0000256" key="8">
    <source>
        <dbReference type="RuleBase" id="RU362010"/>
    </source>
</evidence>
<dbReference type="Gene3D" id="1.20.58.340">
    <property type="entry name" value="Magnesium transport protein CorA, transmembrane region"/>
    <property type="match status" value="2"/>
</dbReference>
<comment type="similarity">
    <text evidence="2 8">Belongs to the CorA metal ion transporter (MIT) (TC 1.A.35) family.</text>
</comment>